<dbReference type="SUPFAM" id="SSF55681">
    <property type="entry name" value="Class II aaRS and biotin synthetases"/>
    <property type="match status" value="1"/>
</dbReference>
<dbReference type="EMBL" id="PGFE01000001">
    <property type="protein sequence ID" value="PJJ76938.1"/>
    <property type="molecule type" value="Genomic_DNA"/>
</dbReference>
<evidence type="ECO:0000313" key="3">
    <source>
        <dbReference type="EMBL" id="PJJ76938.1"/>
    </source>
</evidence>
<reference evidence="3 4" key="1">
    <citation type="submission" date="2017-11" db="EMBL/GenBank/DDBJ databases">
        <title>Genomic Encyclopedia of Archaeal and Bacterial Type Strains, Phase II (KMG-II): From Individual Species to Whole Genera.</title>
        <authorList>
            <person name="Goeker M."/>
        </authorList>
    </citation>
    <scope>NUCLEOTIDE SEQUENCE [LARGE SCALE GENOMIC DNA]</scope>
    <source>
        <strain evidence="3 4">DSM 25478</strain>
    </source>
</reference>
<keyword evidence="4" id="KW-1185">Reference proteome</keyword>
<dbReference type="AlphaFoldDB" id="A0A2M9CYW8"/>
<dbReference type="RefSeq" id="WP_100421411.1">
    <property type="nucleotide sequence ID" value="NZ_BOOX01000009.1"/>
</dbReference>
<dbReference type="InterPro" id="IPR004143">
    <property type="entry name" value="BPL_LPL_catalytic"/>
</dbReference>
<dbReference type="Proteomes" id="UP000231693">
    <property type="component" value="Unassembled WGS sequence"/>
</dbReference>
<organism evidence="3 4">
    <name type="scientific">Sediminihabitans luteus</name>
    <dbReference type="NCBI Taxonomy" id="1138585"/>
    <lineage>
        <taxon>Bacteria</taxon>
        <taxon>Bacillati</taxon>
        <taxon>Actinomycetota</taxon>
        <taxon>Actinomycetes</taxon>
        <taxon>Micrococcales</taxon>
        <taxon>Cellulomonadaceae</taxon>
        <taxon>Sediminihabitans</taxon>
    </lineage>
</organism>
<evidence type="ECO:0000256" key="1">
    <source>
        <dbReference type="ARBA" id="ARBA00022598"/>
    </source>
</evidence>
<keyword evidence="1 3" id="KW-0436">Ligase</keyword>
<dbReference type="InterPro" id="IPR004408">
    <property type="entry name" value="Biotin_CoA_COase_ligase"/>
</dbReference>
<gene>
    <name evidence="3" type="ORF">CLV28_0150</name>
</gene>
<dbReference type="InterPro" id="IPR045864">
    <property type="entry name" value="aa-tRNA-synth_II/BPL/LPL"/>
</dbReference>
<name>A0A2M9CYW8_9CELL</name>
<dbReference type="PROSITE" id="PS51733">
    <property type="entry name" value="BPL_LPL_CATALYTIC"/>
    <property type="match status" value="1"/>
</dbReference>
<dbReference type="CDD" id="cd16442">
    <property type="entry name" value="BPL"/>
    <property type="match status" value="1"/>
</dbReference>
<feature type="domain" description="BPL/LPL catalytic" evidence="2">
    <location>
        <begin position="29"/>
        <end position="211"/>
    </location>
</feature>
<proteinExistence type="predicted"/>
<dbReference type="GO" id="GO:0004077">
    <property type="term" value="F:biotin--[biotin carboxyl-carrier protein] ligase activity"/>
    <property type="evidence" value="ECO:0007669"/>
    <property type="project" value="InterPro"/>
</dbReference>
<comment type="caution">
    <text evidence="3">The sequence shown here is derived from an EMBL/GenBank/DDBJ whole genome shotgun (WGS) entry which is preliminary data.</text>
</comment>
<evidence type="ECO:0000313" key="4">
    <source>
        <dbReference type="Proteomes" id="UP000231693"/>
    </source>
</evidence>
<protein>
    <submittedName>
        <fullName evidence="3">BirA family biotin operon repressor/biotin-[acetyl-CoA-carboxylase] ligase</fullName>
    </submittedName>
</protein>
<dbReference type="GO" id="GO:0005737">
    <property type="term" value="C:cytoplasm"/>
    <property type="evidence" value="ECO:0007669"/>
    <property type="project" value="TreeGrafter"/>
</dbReference>
<dbReference type="Gene3D" id="3.30.930.10">
    <property type="entry name" value="Bira Bifunctional Protein, Domain 2"/>
    <property type="match status" value="1"/>
</dbReference>
<dbReference type="Gene3D" id="2.30.30.100">
    <property type="match status" value="1"/>
</dbReference>
<evidence type="ECO:0000259" key="2">
    <source>
        <dbReference type="PROSITE" id="PS51733"/>
    </source>
</evidence>
<dbReference type="PANTHER" id="PTHR12835:SF5">
    <property type="entry name" value="BIOTIN--PROTEIN LIGASE"/>
    <property type="match status" value="1"/>
</dbReference>
<dbReference type="Pfam" id="PF03099">
    <property type="entry name" value="BPL_LplA_LipB"/>
    <property type="match status" value="1"/>
</dbReference>
<accession>A0A2M9CYW8</accession>
<dbReference type="OrthoDB" id="9807064at2"/>
<dbReference type="PANTHER" id="PTHR12835">
    <property type="entry name" value="BIOTIN PROTEIN LIGASE"/>
    <property type="match status" value="1"/>
</dbReference>
<sequence>MSTPREPLRAQVLQQMLVGPGLPLRRVEVVEESTSTMVELAAARRADPEAWPTPSLLVAEHQSAGRGRAGRSWQTAPRAALLASILLRPQVPAAALTWLPLLAGLATVRAVRATAGVEAVLKWPNDVLVEIPGAEPVDGWGTLRKLGGILTEVQPDGTVVLGVGVNVSQSLDELPVGTATSLALAGAATLDREVLLVALQEAFSQVAERWRDADGDALAAGLADEVAQVCATLGAQVAIERVDGSVLVGEAVGIGAAGELVVRPDGSAHGDDDLVAVVSGDVRHLRLDGGR</sequence>
<dbReference type="NCBIfam" id="TIGR00121">
    <property type="entry name" value="birA_ligase"/>
    <property type="match status" value="1"/>
</dbReference>